<evidence type="ECO:0000313" key="2">
    <source>
        <dbReference type="EMBL" id="WNM18076.1"/>
    </source>
</evidence>
<dbReference type="Gene3D" id="2.60.120.260">
    <property type="entry name" value="Galactose-binding domain-like"/>
    <property type="match status" value="1"/>
</dbReference>
<feature type="signal peptide" evidence="1">
    <location>
        <begin position="1"/>
        <end position="18"/>
    </location>
</feature>
<evidence type="ECO:0000313" key="4">
    <source>
        <dbReference type="Proteomes" id="UP001304515"/>
    </source>
</evidence>
<accession>A0AA96F0Z6</accession>
<name>A0AA96J4J4_9FLAO</name>
<dbReference type="KEGG" id="fcj:RN605_01930"/>
<gene>
    <name evidence="3" type="ORF">RN605_01930</name>
    <name evidence="2" type="ORF">RN608_08630</name>
</gene>
<organism evidence="2">
    <name type="scientific">Flavobacterium capsici</name>
    <dbReference type="NCBI Taxonomy" id="3075618"/>
    <lineage>
        <taxon>Bacteria</taxon>
        <taxon>Pseudomonadati</taxon>
        <taxon>Bacteroidota</taxon>
        <taxon>Flavobacteriia</taxon>
        <taxon>Flavobacteriales</taxon>
        <taxon>Flavobacteriaceae</taxon>
        <taxon>Flavobacterium</taxon>
    </lineage>
</organism>
<dbReference type="RefSeq" id="WP_313321726.1">
    <property type="nucleotide sequence ID" value="NZ_CP134878.1"/>
</dbReference>
<dbReference type="EMBL" id="CP134890">
    <property type="protein sequence ID" value="WNM22128.1"/>
    <property type="molecule type" value="Genomic_DNA"/>
</dbReference>
<keyword evidence="1" id="KW-0732">Signal</keyword>
<sequence>MKKIFFNITLFTAILLFAGCSKDGIDDDVSSLNSVTSGNYDRIFDVSNDNSGLVKITPIAEGVSRSVVTLGHGTDGPTNVFPGGSVSHNYPEGSYTVSIQSFDIGGNSVTNDYPLQITYRAPENVAINESVAGYEVTVAATADYANGFLVYYGDVVNETPTSQAVGQSLPPHTYAAGSYTITVVALSGGAATTTETKTITIYNPYSLPITYEDSHQNYGIGGTFGGVNVAKVANPYSGGINTSANVWQYTKPGGAASWSGTWTPLAPPDGTPININNGSKIKVMVYASEAGKELNVELEQGSNGVANQVLKVPVTIANQWQELEFNFGALGIPAGTTFRQLVFRYNDVADGTGEVIYIDNVVQSN</sequence>
<dbReference type="PROSITE" id="PS51257">
    <property type="entry name" value="PROKAR_LIPOPROTEIN"/>
    <property type="match status" value="1"/>
</dbReference>
<evidence type="ECO:0000256" key="1">
    <source>
        <dbReference type="SAM" id="SignalP"/>
    </source>
</evidence>
<dbReference type="AlphaFoldDB" id="A0AA96J4J4"/>
<accession>A0AA96J4J4</accession>
<keyword evidence="4" id="KW-1185">Reference proteome</keyword>
<reference evidence="2 4" key="1">
    <citation type="submission" date="2023-09" db="EMBL/GenBank/DDBJ databases">
        <title>Flavobacterium sp. a novel bacteria isolate from Pepper rhizosphere.</title>
        <authorList>
            <person name="Peng Y."/>
            <person name="Lee J."/>
        </authorList>
    </citation>
    <scope>NUCLEOTIDE SEQUENCE</scope>
    <source>
        <strain evidence="2">PMR2A8</strain>
        <strain evidence="3 4">PMTSA4</strain>
    </source>
</reference>
<proteinExistence type="predicted"/>
<evidence type="ECO:0000313" key="3">
    <source>
        <dbReference type="EMBL" id="WNM22128.1"/>
    </source>
</evidence>
<feature type="chain" id="PRO_5044705429" description="PKD domain-containing protein" evidence="1">
    <location>
        <begin position="19"/>
        <end position="365"/>
    </location>
</feature>
<protein>
    <recommendedName>
        <fullName evidence="5">PKD domain-containing protein</fullName>
    </recommendedName>
</protein>
<evidence type="ECO:0008006" key="5">
    <source>
        <dbReference type="Google" id="ProtNLM"/>
    </source>
</evidence>
<dbReference type="Proteomes" id="UP001304515">
    <property type="component" value="Chromosome"/>
</dbReference>
<dbReference type="EMBL" id="CP134878">
    <property type="protein sequence ID" value="WNM18076.1"/>
    <property type="molecule type" value="Genomic_DNA"/>
</dbReference>